<dbReference type="InterPro" id="IPR002781">
    <property type="entry name" value="TM_pro_TauE-like"/>
</dbReference>
<evidence type="ECO:0000256" key="3">
    <source>
        <dbReference type="ARBA" id="ARBA00022989"/>
    </source>
</evidence>
<evidence type="ECO:0000256" key="1">
    <source>
        <dbReference type="ARBA" id="ARBA00004141"/>
    </source>
</evidence>
<evidence type="ECO:0000256" key="2">
    <source>
        <dbReference type="ARBA" id="ARBA00022692"/>
    </source>
</evidence>
<keyword evidence="7" id="KW-1185">Reference proteome</keyword>
<keyword evidence="2 5" id="KW-0812">Transmembrane</keyword>
<dbReference type="EMBL" id="JAEQNC010000001">
    <property type="protein sequence ID" value="MBL0370853.1"/>
    <property type="molecule type" value="Genomic_DNA"/>
</dbReference>
<dbReference type="Proteomes" id="UP000633219">
    <property type="component" value="Unassembled WGS sequence"/>
</dbReference>
<dbReference type="PANTHER" id="PTHR43701:SF2">
    <property type="entry name" value="MEMBRANE TRANSPORTER PROTEIN YJNA-RELATED"/>
    <property type="match status" value="1"/>
</dbReference>
<reference evidence="6" key="1">
    <citation type="submission" date="2021-01" db="EMBL/GenBank/DDBJ databases">
        <title>Rhizobium sp. strain KVB221 16S ribosomal RNA gene Genome sequencing and assembly.</title>
        <authorList>
            <person name="Kang M."/>
        </authorList>
    </citation>
    <scope>NUCLEOTIDE SEQUENCE</scope>
    <source>
        <strain evidence="6">KVB221</strain>
    </source>
</reference>
<feature type="transmembrane region" description="Helical" evidence="5">
    <location>
        <begin position="41"/>
        <end position="61"/>
    </location>
</feature>
<feature type="transmembrane region" description="Helical" evidence="5">
    <location>
        <begin position="199"/>
        <end position="220"/>
    </location>
</feature>
<dbReference type="PANTHER" id="PTHR43701">
    <property type="entry name" value="MEMBRANE TRANSPORTER PROTEIN MJ0441-RELATED"/>
    <property type="match status" value="1"/>
</dbReference>
<feature type="transmembrane region" description="Helical" evidence="5">
    <location>
        <begin position="12"/>
        <end position="34"/>
    </location>
</feature>
<evidence type="ECO:0000256" key="4">
    <source>
        <dbReference type="ARBA" id="ARBA00023136"/>
    </source>
</evidence>
<evidence type="ECO:0000313" key="7">
    <source>
        <dbReference type="Proteomes" id="UP000633219"/>
    </source>
</evidence>
<organism evidence="6 7">
    <name type="scientific">Rhizobium setariae</name>
    <dbReference type="NCBI Taxonomy" id="2801340"/>
    <lineage>
        <taxon>Bacteria</taxon>
        <taxon>Pseudomonadati</taxon>
        <taxon>Pseudomonadota</taxon>
        <taxon>Alphaproteobacteria</taxon>
        <taxon>Hyphomicrobiales</taxon>
        <taxon>Rhizobiaceae</taxon>
        <taxon>Rhizobium/Agrobacterium group</taxon>
        <taxon>Rhizobium</taxon>
    </lineage>
</organism>
<dbReference type="InterPro" id="IPR051598">
    <property type="entry name" value="TSUP/Inactive_protease-like"/>
</dbReference>
<comment type="caution">
    <text evidence="6">The sequence shown here is derived from an EMBL/GenBank/DDBJ whole genome shotgun (WGS) entry which is preliminary data.</text>
</comment>
<feature type="transmembrane region" description="Helical" evidence="5">
    <location>
        <begin position="229"/>
        <end position="247"/>
    </location>
</feature>
<evidence type="ECO:0000256" key="5">
    <source>
        <dbReference type="RuleBase" id="RU363041"/>
    </source>
</evidence>
<dbReference type="AlphaFoldDB" id="A0A937CN75"/>
<dbReference type="Pfam" id="PF01925">
    <property type="entry name" value="TauE"/>
    <property type="match status" value="1"/>
</dbReference>
<sequence length="256" mass="25725">MLATVGSGGLVGLMLGLVGGGGSILATPLLIYIVGIAQPHVAIGTGALAVSINAFANFAGHAWKGHVWWRCAIVFALLGTLGAALGSTLGKAIDGTQLLFLFGLVMVVVGGLMLKPRRVATSGPRPVDMRMCVTTAAVALVSGVASGFFGIGGGFLIVPGLIIATGMPMINAVGTSLLAVGTFGLATALNYAMSGLVDWRVAAEFISGGIAGGAIGMLLATRLSARKNLLSRIFAAVILVVAGYVLYRSAGDLWGG</sequence>
<comment type="similarity">
    <text evidence="5">Belongs to the 4-toluene sulfonate uptake permease (TSUP) (TC 2.A.102) family.</text>
</comment>
<protein>
    <recommendedName>
        <fullName evidence="5">Probable membrane transporter protein</fullName>
    </recommendedName>
</protein>
<dbReference type="GO" id="GO:0005886">
    <property type="term" value="C:plasma membrane"/>
    <property type="evidence" value="ECO:0007669"/>
    <property type="project" value="UniProtKB-SubCell"/>
</dbReference>
<feature type="transmembrane region" description="Helical" evidence="5">
    <location>
        <begin position="170"/>
        <end position="193"/>
    </location>
</feature>
<name>A0A937CN75_9HYPH</name>
<keyword evidence="5" id="KW-1003">Cell membrane</keyword>
<feature type="transmembrane region" description="Helical" evidence="5">
    <location>
        <begin position="134"/>
        <end position="158"/>
    </location>
</feature>
<accession>A0A937CN75</accession>
<feature type="transmembrane region" description="Helical" evidence="5">
    <location>
        <begin position="98"/>
        <end position="114"/>
    </location>
</feature>
<keyword evidence="3 5" id="KW-1133">Transmembrane helix</keyword>
<feature type="transmembrane region" description="Helical" evidence="5">
    <location>
        <begin position="67"/>
        <end position="86"/>
    </location>
</feature>
<comment type="subcellular location">
    <subcellularLocation>
        <location evidence="5">Cell membrane</location>
        <topology evidence="5">Multi-pass membrane protein</topology>
    </subcellularLocation>
    <subcellularLocation>
        <location evidence="1">Membrane</location>
        <topology evidence="1">Multi-pass membrane protein</topology>
    </subcellularLocation>
</comment>
<evidence type="ECO:0000313" key="6">
    <source>
        <dbReference type="EMBL" id="MBL0370853.1"/>
    </source>
</evidence>
<proteinExistence type="inferred from homology"/>
<keyword evidence="4 5" id="KW-0472">Membrane</keyword>
<gene>
    <name evidence="6" type="ORF">JJB09_02315</name>
</gene>